<evidence type="ECO:0000256" key="8">
    <source>
        <dbReference type="ARBA" id="ARBA00022960"/>
    </source>
</evidence>
<dbReference type="InterPro" id="IPR001264">
    <property type="entry name" value="Glyco_trans_51"/>
</dbReference>
<evidence type="ECO:0000256" key="9">
    <source>
        <dbReference type="ARBA" id="ARBA00022984"/>
    </source>
</evidence>
<evidence type="ECO:0000256" key="14">
    <source>
        <dbReference type="SAM" id="MobiDB-lite"/>
    </source>
</evidence>
<keyword evidence="7" id="KW-0378">Hydrolase</keyword>
<dbReference type="InterPro" id="IPR050396">
    <property type="entry name" value="Glycosyltr_51/Transpeptidase"/>
</dbReference>
<keyword evidence="6" id="KW-0808">Transferase</keyword>
<dbReference type="GO" id="GO:0008360">
    <property type="term" value="P:regulation of cell shape"/>
    <property type="evidence" value="ECO:0007669"/>
    <property type="project" value="UniProtKB-KW"/>
</dbReference>
<feature type="domain" description="Penicillin-binding protein transpeptidase" evidence="16">
    <location>
        <begin position="546"/>
        <end position="721"/>
    </location>
</feature>
<dbReference type="InterPro" id="IPR012338">
    <property type="entry name" value="Beta-lactam/transpept-like"/>
</dbReference>
<dbReference type="InterPro" id="IPR023346">
    <property type="entry name" value="Lysozyme-like_dom_sf"/>
</dbReference>
<accession>A0A345XUJ7</accession>
<dbReference type="Gene3D" id="1.10.3810.10">
    <property type="entry name" value="Biosynthetic peptidoglycan transglycosylase-like"/>
    <property type="match status" value="1"/>
</dbReference>
<dbReference type="Gene3D" id="3.40.710.10">
    <property type="entry name" value="DD-peptidase/beta-lactamase superfamily"/>
    <property type="match status" value="1"/>
</dbReference>
<dbReference type="Pfam" id="PF00912">
    <property type="entry name" value="Transgly"/>
    <property type="match status" value="1"/>
</dbReference>
<reference evidence="18 19" key="1">
    <citation type="submission" date="2018-07" db="EMBL/GenBank/DDBJ databases">
        <title>Draft genome of the type strain Streptomyces armeniacus ATCC 15676.</title>
        <authorList>
            <person name="Labana P."/>
            <person name="Gosse J.T."/>
            <person name="Boddy C.N."/>
        </authorList>
    </citation>
    <scope>NUCLEOTIDE SEQUENCE [LARGE SCALE GENOMIC DNA]</scope>
    <source>
        <strain evidence="18 19">ATCC 15676</strain>
    </source>
</reference>
<keyword evidence="5" id="KW-0328">Glycosyltransferase</keyword>
<dbReference type="Pfam" id="PF00905">
    <property type="entry name" value="Transpeptidase"/>
    <property type="match status" value="1"/>
</dbReference>
<dbReference type="RefSeq" id="WP_208881407.1">
    <property type="nucleotide sequence ID" value="NZ_CP031320.1"/>
</dbReference>
<dbReference type="SUPFAM" id="SSF53955">
    <property type="entry name" value="Lysozyme-like"/>
    <property type="match status" value="1"/>
</dbReference>
<dbReference type="EMBL" id="CP031320">
    <property type="protein sequence ID" value="AXK35313.1"/>
    <property type="molecule type" value="Genomic_DNA"/>
</dbReference>
<comment type="catalytic activity">
    <reaction evidence="12">
        <text>Preferential cleavage: (Ac)2-L-Lys-D-Ala-|-D-Ala. Also transpeptidation of peptidyl-alanyl moieties that are N-acyl substituents of D-alanine.</text>
        <dbReference type="EC" id="3.4.16.4"/>
    </reaction>
</comment>
<dbReference type="FunFam" id="1.10.3810.10:FF:000001">
    <property type="entry name" value="Penicillin-binding protein 1A"/>
    <property type="match status" value="1"/>
</dbReference>
<dbReference type="GO" id="GO:0008658">
    <property type="term" value="F:penicillin binding"/>
    <property type="evidence" value="ECO:0007669"/>
    <property type="project" value="InterPro"/>
</dbReference>
<comment type="similarity">
    <text evidence="1">In the C-terminal section; belongs to the transpeptidase family.</text>
</comment>
<dbReference type="GO" id="GO:0071555">
    <property type="term" value="P:cell wall organization"/>
    <property type="evidence" value="ECO:0007669"/>
    <property type="project" value="UniProtKB-KW"/>
</dbReference>
<evidence type="ECO:0000259" key="17">
    <source>
        <dbReference type="Pfam" id="PF00912"/>
    </source>
</evidence>
<dbReference type="Proteomes" id="UP000254425">
    <property type="component" value="Chromosome"/>
</dbReference>
<feature type="region of interest" description="Disordered" evidence="14">
    <location>
        <begin position="686"/>
        <end position="709"/>
    </location>
</feature>
<organism evidence="18 19">
    <name type="scientific">Streptomyces armeniacus</name>
    <dbReference type="NCBI Taxonomy" id="83291"/>
    <lineage>
        <taxon>Bacteria</taxon>
        <taxon>Bacillati</taxon>
        <taxon>Actinomycetota</taxon>
        <taxon>Actinomycetes</taxon>
        <taxon>Kitasatosporales</taxon>
        <taxon>Streptomycetaceae</taxon>
        <taxon>Streptomyces</taxon>
    </lineage>
</organism>
<feature type="transmembrane region" description="Helical" evidence="15">
    <location>
        <begin position="124"/>
        <end position="146"/>
    </location>
</feature>
<keyword evidence="8" id="KW-0133">Cell shape</keyword>
<keyword evidence="15" id="KW-0472">Membrane</keyword>
<evidence type="ECO:0000256" key="4">
    <source>
        <dbReference type="ARBA" id="ARBA00022670"/>
    </source>
</evidence>
<dbReference type="PANTHER" id="PTHR32282">
    <property type="entry name" value="BINDING PROTEIN TRANSPEPTIDASE, PUTATIVE-RELATED"/>
    <property type="match status" value="1"/>
</dbReference>
<name>A0A345XUJ7_9ACTN</name>
<evidence type="ECO:0000313" key="18">
    <source>
        <dbReference type="EMBL" id="AXK35313.1"/>
    </source>
</evidence>
<evidence type="ECO:0000256" key="3">
    <source>
        <dbReference type="ARBA" id="ARBA00022645"/>
    </source>
</evidence>
<sequence>MSEHRRKQPPGRGRRAAQQPPQSGRRAAPPRDATTSSYGAQGAGRPPGGRAESRRAATPQGAGGGRRRAANASAAGAAGAAAAGGRAAARGRARVQPRAKKRFIDYPRSDRDGLRRWVPSWKQVLGTFVGFVGLLMGLAGIAYAMVEVPKPQDVATSQKNVYYWSNGDRMVTAGGGDQNRQIVELSQIAKSMQHAVIAAENESFYKDKGVDPVGIGRALFKMATGGDTQSGSTITQQYVKNTYLDQSQTLTRKAKELLISIKVGAEKEKDDILAGYLNTAYYGRGAYGIQAAAQAYYKKDAVDLTTSESAFLAAVLNGANLYDPHGGEGGGAAQTPKKNKQRAEARWKWILDREVETGRLDKAKRDAITTFPMPRPPEQATNLKGQIGYLVELAKRDITNNPDSGITDQKLKQGGFEIHTTFDKKKTLALEKTVQKVKKKNFDPDKRERDKHVQFGGASVKPGDGAIVAVYGGADAVTHYTNNADYTGASVGSTFKPYVMAAALRDGVRDPDGPEEQGPDQRTLVSPRSVYNGDNKVKLLDYNGDTWLNKDNEEWHQKNDGDDSYGDITLNEAMEVSANTPFIQLGMDVGLKEVKQSALDAGVNEESLSALTPAFSLGTSAPSAIRMATGYATFAQSGEKAEPYSVKEVKEKGATRYKHEKKTERSFDSNVADNITSMLENVVQGDKGTGSTAKALNRPVAGKTGTTDDNKHAWFTGYTKQLSTSIGMWRMDDQSDKPEFLSMNGTAGLEQIHGASFPAEVWTDYMMKAMKGQPKLPFPEPGPIGEKVCSHSTCPSPSPTPSETEETESPSPSPTKSSPSPSPTDSTPNPSPSDTCRWGQPDCDDQGTTNGPGDGGVDGGADDGGATDGGADNGGPGDPGGGDDGGGLFGGTNGARRE</sequence>
<feature type="compositionally biased region" description="Basic residues" evidence="14">
    <location>
        <begin position="1"/>
        <end position="15"/>
    </location>
</feature>
<keyword evidence="4" id="KW-0645">Protease</keyword>
<keyword evidence="19" id="KW-1185">Reference proteome</keyword>
<dbReference type="GO" id="GO:0006508">
    <property type="term" value="P:proteolysis"/>
    <property type="evidence" value="ECO:0007669"/>
    <property type="project" value="UniProtKB-KW"/>
</dbReference>
<evidence type="ECO:0000256" key="15">
    <source>
        <dbReference type="SAM" id="Phobius"/>
    </source>
</evidence>
<keyword evidence="9" id="KW-0573">Peptidoglycan synthesis</keyword>
<comment type="similarity">
    <text evidence="2">In the N-terminal section; belongs to the glycosyltransferase 51 family.</text>
</comment>
<keyword evidence="3" id="KW-0121">Carboxypeptidase</keyword>
<feature type="compositionally biased region" description="Low complexity" evidence="14">
    <location>
        <begin position="48"/>
        <end position="60"/>
    </location>
</feature>
<evidence type="ECO:0000259" key="16">
    <source>
        <dbReference type="Pfam" id="PF00905"/>
    </source>
</evidence>
<evidence type="ECO:0000256" key="13">
    <source>
        <dbReference type="ARBA" id="ARBA00049902"/>
    </source>
</evidence>
<proteinExistence type="inferred from homology"/>
<dbReference type="AlphaFoldDB" id="A0A345XUJ7"/>
<keyword evidence="11" id="KW-0961">Cell wall biogenesis/degradation</keyword>
<gene>
    <name evidence="18" type="ORF">DVA86_24385</name>
</gene>
<evidence type="ECO:0000256" key="2">
    <source>
        <dbReference type="ARBA" id="ARBA00007739"/>
    </source>
</evidence>
<evidence type="ECO:0000256" key="11">
    <source>
        <dbReference type="ARBA" id="ARBA00023316"/>
    </source>
</evidence>
<evidence type="ECO:0000256" key="1">
    <source>
        <dbReference type="ARBA" id="ARBA00007090"/>
    </source>
</evidence>
<protein>
    <submittedName>
        <fullName evidence="18">Penicillin-binding protein</fullName>
    </submittedName>
</protein>
<keyword evidence="10" id="KW-0511">Multifunctional enzyme</keyword>
<keyword evidence="15" id="KW-1133">Transmembrane helix</keyword>
<dbReference type="SUPFAM" id="SSF56601">
    <property type="entry name" value="beta-lactamase/transpeptidase-like"/>
    <property type="match status" value="1"/>
</dbReference>
<feature type="region of interest" description="Disordered" evidence="14">
    <location>
        <begin position="776"/>
        <end position="898"/>
    </location>
</feature>
<evidence type="ECO:0000256" key="7">
    <source>
        <dbReference type="ARBA" id="ARBA00022801"/>
    </source>
</evidence>
<keyword evidence="15" id="KW-0812">Transmembrane</keyword>
<evidence type="ECO:0000313" key="19">
    <source>
        <dbReference type="Proteomes" id="UP000254425"/>
    </source>
</evidence>
<dbReference type="GO" id="GO:0009252">
    <property type="term" value="P:peptidoglycan biosynthetic process"/>
    <property type="evidence" value="ECO:0007669"/>
    <property type="project" value="UniProtKB-KW"/>
</dbReference>
<dbReference type="GO" id="GO:0008955">
    <property type="term" value="F:peptidoglycan glycosyltransferase activity"/>
    <property type="evidence" value="ECO:0007669"/>
    <property type="project" value="UniProtKB-EC"/>
</dbReference>
<feature type="compositionally biased region" description="Low complexity" evidence="14">
    <location>
        <begin position="814"/>
        <end position="828"/>
    </location>
</feature>
<feature type="domain" description="Glycosyl transferase family 51" evidence="17">
    <location>
        <begin position="175"/>
        <end position="353"/>
    </location>
</feature>
<dbReference type="GO" id="GO:0009002">
    <property type="term" value="F:serine-type D-Ala-D-Ala carboxypeptidase activity"/>
    <property type="evidence" value="ECO:0007669"/>
    <property type="project" value="UniProtKB-EC"/>
</dbReference>
<evidence type="ECO:0000256" key="6">
    <source>
        <dbReference type="ARBA" id="ARBA00022679"/>
    </source>
</evidence>
<dbReference type="PANTHER" id="PTHR32282:SF34">
    <property type="entry name" value="PENICILLIN-BINDING PROTEIN 1A"/>
    <property type="match status" value="1"/>
</dbReference>
<evidence type="ECO:0000256" key="12">
    <source>
        <dbReference type="ARBA" id="ARBA00034000"/>
    </source>
</evidence>
<feature type="compositionally biased region" description="Gly residues" evidence="14">
    <location>
        <begin position="850"/>
        <end position="898"/>
    </location>
</feature>
<dbReference type="KEGG" id="sarm:DVA86_24385"/>
<evidence type="ECO:0000256" key="5">
    <source>
        <dbReference type="ARBA" id="ARBA00022676"/>
    </source>
</evidence>
<evidence type="ECO:0000256" key="10">
    <source>
        <dbReference type="ARBA" id="ARBA00023268"/>
    </source>
</evidence>
<comment type="catalytic activity">
    <reaction evidence="13">
        <text>[GlcNAc-(1-&gt;4)-Mur2Ac(oyl-L-Ala-gamma-D-Glu-L-Lys-D-Ala-D-Ala)](n)-di-trans,octa-cis-undecaprenyl diphosphate + beta-D-GlcNAc-(1-&gt;4)-Mur2Ac(oyl-L-Ala-gamma-D-Glu-L-Lys-D-Ala-D-Ala)-di-trans,octa-cis-undecaprenyl diphosphate = [GlcNAc-(1-&gt;4)-Mur2Ac(oyl-L-Ala-gamma-D-Glu-L-Lys-D-Ala-D-Ala)](n+1)-di-trans,octa-cis-undecaprenyl diphosphate + di-trans,octa-cis-undecaprenyl diphosphate + H(+)</text>
        <dbReference type="Rhea" id="RHEA:23708"/>
        <dbReference type="Rhea" id="RHEA-COMP:9602"/>
        <dbReference type="Rhea" id="RHEA-COMP:9603"/>
        <dbReference type="ChEBI" id="CHEBI:15378"/>
        <dbReference type="ChEBI" id="CHEBI:58405"/>
        <dbReference type="ChEBI" id="CHEBI:60033"/>
        <dbReference type="ChEBI" id="CHEBI:78435"/>
        <dbReference type="EC" id="2.4.99.28"/>
    </reaction>
</comment>
<dbReference type="InterPro" id="IPR001460">
    <property type="entry name" value="PCN-bd_Tpept"/>
</dbReference>
<dbReference type="InterPro" id="IPR036950">
    <property type="entry name" value="PBP_transglycosylase"/>
</dbReference>
<feature type="region of interest" description="Disordered" evidence="14">
    <location>
        <begin position="1"/>
        <end position="71"/>
    </location>
</feature>
<dbReference type="GO" id="GO:0030288">
    <property type="term" value="C:outer membrane-bounded periplasmic space"/>
    <property type="evidence" value="ECO:0007669"/>
    <property type="project" value="TreeGrafter"/>
</dbReference>